<evidence type="ECO:0000256" key="6">
    <source>
        <dbReference type="ARBA" id="ARBA00023049"/>
    </source>
</evidence>
<protein>
    <submittedName>
        <fullName evidence="9">Peptidoglycan DD-metalloendopeptidase family protein</fullName>
    </submittedName>
</protein>
<evidence type="ECO:0000256" key="5">
    <source>
        <dbReference type="ARBA" id="ARBA00022833"/>
    </source>
</evidence>
<feature type="domain" description="M23ase beta-sheet core" evidence="8">
    <location>
        <begin position="289"/>
        <end position="395"/>
    </location>
</feature>
<dbReference type="InterPro" id="IPR050570">
    <property type="entry name" value="Cell_wall_metabolism_enzyme"/>
</dbReference>
<dbReference type="Proteomes" id="UP000474757">
    <property type="component" value="Unassembled WGS sequence"/>
</dbReference>
<evidence type="ECO:0000256" key="3">
    <source>
        <dbReference type="ARBA" id="ARBA00022723"/>
    </source>
</evidence>
<sequence length="403" mass="41339">MTGRRRPPAPPLALFQILRGGRRRGAAPPSVLAALAVLTLLAAPAAAQQGTAAAAEAAAASLRAAESQLAAAGTASDRVAALTETVRAYEEGLATLREGLRRAAIRQQALEAELDASSGEISALLAMLQTMGRAPAPLLLLHPSGPLGTARAGMMISELTPALQQEVEALRAKLTEVEELRLLQAGAASTLEDGLRGAQEARAALSSAIADRTDLPRKFIEDPISTALLIASTDTLDGFAAGLGQVIDEELAGAAPDAAELKGSLPLPVPGEVIRRFGEADAAGIARPGLILATRPRALVTAPAAATIRFRGQLLDYGNVVILEPSPGILIVLAGLGEVFGQAGQIVPQGEPVGLMGGDPPAADAILTESAQGLGATRPETLYVEVRDAQTPIDPAEWFDLGQ</sequence>
<keyword evidence="6" id="KW-0482">Metalloprotease</keyword>
<keyword evidence="7" id="KW-0732">Signal</keyword>
<gene>
    <name evidence="9" type="ORF">GZA08_14035</name>
</gene>
<evidence type="ECO:0000256" key="7">
    <source>
        <dbReference type="SAM" id="SignalP"/>
    </source>
</evidence>
<feature type="signal peptide" evidence="7">
    <location>
        <begin position="1"/>
        <end position="47"/>
    </location>
</feature>
<dbReference type="InterPro" id="IPR016047">
    <property type="entry name" value="M23ase_b-sheet_dom"/>
</dbReference>
<dbReference type="CDD" id="cd12797">
    <property type="entry name" value="M23_peptidase"/>
    <property type="match status" value="1"/>
</dbReference>
<dbReference type="InterPro" id="IPR011055">
    <property type="entry name" value="Dup_hybrid_motif"/>
</dbReference>
<dbReference type="EMBL" id="JAAGAB010000003">
    <property type="protein sequence ID" value="NDV02086.1"/>
    <property type="molecule type" value="Genomic_DNA"/>
</dbReference>
<dbReference type="GO" id="GO:0006508">
    <property type="term" value="P:proteolysis"/>
    <property type="evidence" value="ECO:0007669"/>
    <property type="project" value="UniProtKB-KW"/>
</dbReference>
<dbReference type="GO" id="GO:0046872">
    <property type="term" value="F:metal ion binding"/>
    <property type="evidence" value="ECO:0007669"/>
    <property type="project" value="UniProtKB-KW"/>
</dbReference>
<evidence type="ECO:0000256" key="1">
    <source>
        <dbReference type="ARBA" id="ARBA00001947"/>
    </source>
</evidence>
<feature type="chain" id="PRO_5025670507" evidence="7">
    <location>
        <begin position="48"/>
        <end position="403"/>
    </location>
</feature>
<evidence type="ECO:0000313" key="10">
    <source>
        <dbReference type="Proteomes" id="UP000474757"/>
    </source>
</evidence>
<evidence type="ECO:0000259" key="8">
    <source>
        <dbReference type="Pfam" id="PF01551"/>
    </source>
</evidence>
<keyword evidence="5" id="KW-0862">Zinc</keyword>
<dbReference type="GO" id="GO:0004222">
    <property type="term" value="F:metalloendopeptidase activity"/>
    <property type="evidence" value="ECO:0007669"/>
    <property type="project" value="TreeGrafter"/>
</dbReference>
<dbReference type="SUPFAM" id="SSF51261">
    <property type="entry name" value="Duplicated hybrid motif"/>
    <property type="match status" value="1"/>
</dbReference>
<keyword evidence="4" id="KW-0378">Hydrolase</keyword>
<evidence type="ECO:0000256" key="4">
    <source>
        <dbReference type="ARBA" id="ARBA00022801"/>
    </source>
</evidence>
<proteinExistence type="predicted"/>
<dbReference type="RefSeq" id="WP_163894706.1">
    <property type="nucleotide sequence ID" value="NZ_JAAFYS010000003.1"/>
</dbReference>
<keyword evidence="2" id="KW-0645">Protease</keyword>
<comment type="cofactor">
    <cofactor evidence="1">
        <name>Zn(2+)</name>
        <dbReference type="ChEBI" id="CHEBI:29105"/>
    </cofactor>
</comment>
<keyword evidence="10" id="KW-1185">Reference proteome</keyword>
<dbReference type="Pfam" id="PF01551">
    <property type="entry name" value="Peptidase_M23"/>
    <property type="match status" value="1"/>
</dbReference>
<organism evidence="9 10">
    <name type="scientific">Pseudoroseicyclus tamaricis</name>
    <dbReference type="NCBI Taxonomy" id="2705421"/>
    <lineage>
        <taxon>Bacteria</taxon>
        <taxon>Pseudomonadati</taxon>
        <taxon>Pseudomonadota</taxon>
        <taxon>Alphaproteobacteria</taxon>
        <taxon>Rhodobacterales</taxon>
        <taxon>Paracoccaceae</taxon>
        <taxon>Pseudoroseicyclus</taxon>
    </lineage>
</organism>
<evidence type="ECO:0000313" key="9">
    <source>
        <dbReference type="EMBL" id="NDV02086.1"/>
    </source>
</evidence>
<dbReference type="AlphaFoldDB" id="A0A6B2K5M4"/>
<comment type="caution">
    <text evidence="9">The sequence shown here is derived from an EMBL/GenBank/DDBJ whole genome shotgun (WGS) entry which is preliminary data.</text>
</comment>
<dbReference type="Gene3D" id="2.70.70.10">
    <property type="entry name" value="Glucose Permease (Domain IIA)"/>
    <property type="match status" value="1"/>
</dbReference>
<accession>A0A6B2K5M4</accession>
<dbReference type="PANTHER" id="PTHR21666">
    <property type="entry name" value="PEPTIDASE-RELATED"/>
    <property type="match status" value="1"/>
</dbReference>
<name>A0A6B2K5M4_9RHOB</name>
<dbReference type="PANTHER" id="PTHR21666:SF288">
    <property type="entry name" value="CELL DIVISION PROTEIN YTFB"/>
    <property type="match status" value="1"/>
</dbReference>
<reference evidence="9 10" key="1">
    <citation type="submission" date="2020-02" db="EMBL/GenBank/DDBJ databases">
        <title>Pseudoroseicyclus tamarix, sp. nov., isolated from offshore sediment of a Tamarix chinensis forest.</title>
        <authorList>
            <person name="Gai Y."/>
        </authorList>
    </citation>
    <scope>NUCLEOTIDE SEQUENCE [LARGE SCALE GENOMIC DNA]</scope>
    <source>
        <strain evidence="9 10">CLL3-39</strain>
    </source>
</reference>
<evidence type="ECO:0000256" key="2">
    <source>
        <dbReference type="ARBA" id="ARBA00022670"/>
    </source>
</evidence>
<keyword evidence="3" id="KW-0479">Metal-binding</keyword>